<dbReference type="InterPro" id="IPR000835">
    <property type="entry name" value="HTH_MarR-typ"/>
</dbReference>
<dbReference type="SMART" id="SM00347">
    <property type="entry name" value="HTH_MARR"/>
    <property type="match status" value="1"/>
</dbReference>
<name>N9VK29_9GAMM</name>
<dbReference type="InterPro" id="IPR039422">
    <property type="entry name" value="MarR/SlyA-like"/>
</dbReference>
<dbReference type="PANTHER" id="PTHR33164:SF43">
    <property type="entry name" value="HTH-TYPE TRANSCRIPTIONAL REPRESSOR YETL"/>
    <property type="match status" value="1"/>
</dbReference>
<dbReference type="EMBL" id="APVG01000023">
    <property type="protein sequence ID" value="ENY71993.1"/>
    <property type="molecule type" value="Genomic_DNA"/>
</dbReference>
<evidence type="ECO:0000259" key="1">
    <source>
        <dbReference type="PROSITE" id="PS50995"/>
    </source>
</evidence>
<dbReference type="PANTHER" id="PTHR33164">
    <property type="entry name" value="TRANSCRIPTIONAL REGULATOR, MARR FAMILY"/>
    <property type="match status" value="1"/>
</dbReference>
<dbReference type="GO" id="GO:0006950">
    <property type="term" value="P:response to stress"/>
    <property type="evidence" value="ECO:0007669"/>
    <property type="project" value="TreeGrafter"/>
</dbReference>
<dbReference type="Pfam" id="PF01047">
    <property type="entry name" value="MarR"/>
    <property type="match status" value="1"/>
</dbReference>
<dbReference type="InterPro" id="IPR036388">
    <property type="entry name" value="WH-like_DNA-bd_sf"/>
</dbReference>
<dbReference type="eggNOG" id="COG1846">
    <property type="taxonomic scope" value="Bacteria"/>
</dbReference>
<evidence type="ECO:0000313" key="3">
    <source>
        <dbReference type="Proteomes" id="UP000023775"/>
    </source>
</evidence>
<dbReference type="InterPro" id="IPR036390">
    <property type="entry name" value="WH_DNA-bd_sf"/>
</dbReference>
<dbReference type="AlphaFoldDB" id="N9VK29"/>
<feature type="domain" description="HTH marR-type" evidence="1">
    <location>
        <begin position="19"/>
        <end position="151"/>
    </location>
</feature>
<reference evidence="2 3" key="1">
    <citation type="journal article" date="2013" name="Genome Announc.">
        <title>Draft Genome Sequence of the Aeromonas diversa Type Strain.</title>
        <authorList>
            <person name="Farfan M."/>
            <person name="Spataro N."/>
            <person name="Sanglas A."/>
            <person name="Albarral V."/>
            <person name="Loren J.G."/>
            <person name="Bosch E."/>
            <person name="Fuste M.C."/>
        </authorList>
    </citation>
    <scope>NUCLEOTIDE SEQUENCE [LARGE SCALE GENOMIC DNA]</scope>
    <source>
        <strain evidence="2 3">2478-85</strain>
    </source>
</reference>
<comment type="caution">
    <text evidence="2">The sequence shown here is derived from an EMBL/GenBank/DDBJ whole genome shotgun (WGS) entry which is preliminary data.</text>
</comment>
<accession>N9VK29</accession>
<dbReference type="OrthoDB" id="117723at2"/>
<dbReference type="PATRIC" id="fig|1268237.3.peg.1981"/>
<proteinExistence type="predicted"/>
<organism evidence="2 3">
    <name type="scientific">Aeromonas diversa CDC 2478-85</name>
    <dbReference type="NCBI Taxonomy" id="1268237"/>
    <lineage>
        <taxon>Bacteria</taxon>
        <taxon>Pseudomonadati</taxon>
        <taxon>Pseudomonadota</taxon>
        <taxon>Gammaproteobacteria</taxon>
        <taxon>Aeromonadales</taxon>
        <taxon>Aeromonadaceae</taxon>
        <taxon>Aeromonas</taxon>
    </lineage>
</organism>
<dbReference type="Gene3D" id="1.10.10.10">
    <property type="entry name" value="Winged helix-like DNA-binding domain superfamily/Winged helix DNA-binding domain"/>
    <property type="match status" value="1"/>
</dbReference>
<keyword evidence="3" id="KW-1185">Reference proteome</keyword>
<dbReference type="PROSITE" id="PS50995">
    <property type="entry name" value="HTH_MARR_2"/>
    <property type="match status" value="1"/>
</dbReference>
<dbReference type="SUPFAM" id="SSF46785">
    <property type="entry name" value="Winged helix' DNA-binding domain"/>
    <property type="match status" value="1"/>
</dbReference>
<gene>
    <name evidence="2" type="ORF">G114_10070</name>
</gene>
<dbReference type="RefSeq" id="WP_005352807.1">
    <property type="nucleotide sequence ID" value="NZ_APVG01000023.1"/>
</dbReference>
<protein>
    <submittedName>
        <fullName evidence="2">Transcriptional regulatory protein</fullName>
    </submittedName>
</protein>
<sequence>MINKPPSIPLPGEGKRGEQGHLGYLLRQAAAAQRQRMERTLADLPITAPQFALLTMLDAYPGCSNADLARLTLLTPQTVSPMVTALERAGLLTRTPHSQHGRIRHLVLSPAGLALLAEAKARVARLEQEMAASLDEAALAQVIGWLASLARDLTP</sequence>
<dbReference type="Proteomes" id="UP000023775">
    <property type="component" value="Unassembled WGS sequence"/>
</dbReference>
<evidence type="ECO:0000313" key="2">
    <source>
        <dbReference type="EMBL" id="ENY71993.1"/>
    </source>
</evidence>
<dbReference type="GO" id="GO:0003700">
    <property type="term" value="F:DNA-binding transcription factor activity"/>
    <property type="evidence" value="ECO:0007669"/>
    <property type="project" value="InterPro"/>
</dbReference>